<feature type="region of interest" description="Disordered" evidence="1">
    <location>
        <begin position="344"/>
        <end position="388"/>
    </location>
</feature>
<feature type="compositionally biased region" description="Basic and acidic residues" evidence="1">
    <location>
        <begin position="368"/>
        <end position="378"/>
    </location>
</feature>
<organism evidence="2 3">
    <name type="scientific">Equus caballus</name>
    <name type="common">Horse</name>
    <dbReference type="NCBI Taxonomy" id="9796"/>
    <lineage>
        <taxon>Eukaryota</taxon>
        <taxon>Metazoa</taxon>
        <taxon>Chordata</taxon>
        <taxon>Craniata</taxon>
        <taxon>Vertebrata</taxon>
        <taxon>Euteleostomi</taxon>
        <taxon>Mammalia</taxon>
        <taxon>Eutheria</taxon>
        <taxon>Laurasiatheria</taxon>
        <taxon>Perissodactyla</taxon>
        <taxon>Equidae</taxon>
        <taxon>Equus</taxon>
    </lineage>
</organism>
<dbReference type="GO" id="GO:0019966">
    <property type="term" value="F:interleukin-1 binding"/>
    <property type="evidence" value="ECO:0007669"/>
    <property type="project" value="Ensembl"/>
</dbReference>
<evidence type="ECO:0000313" key="4">
    <source>
        <dbReference type="VGNC" id="VGNC:18703"/>
    </source>
</evidence>
<dbReference type="GO" id="GO:0005667">
    <property type="term" value="C:transcription regulator complex"/>
    <property type="evidence" value="ECO:0007669"/>
    <property type="project" value="Ensembl"/>
</dbReference>
<feature type="region of interest" description="Disordered" evidence="1">
    <location>
        <begin position="222"/>
        <end position="329"/>
    </location>
</feature>
<dbReference type="AlphaFoldDB" id="F6S7Z8"/>
<feature type="compositionally biased region" description="Basic and acidic residues" evidence="1">
    <location>
        <begin position="344"/>
        <end position="361"/>
    </location>
</feature>
<evidence type="ECO:0000313" key="3">
    <source>
        <dbReference type="Proteomes" id="UP000002281"/>
    </source>
</evidence>
<reference evidence="2" key="2">
    <citation type="submission" date="2025-08" db="UniProtKB">
        <authorList>
            <consortium name="Ensembl"/>
        </authorList>
    </citation>
    <scope>IDENTIFICATION</scope>
    <source>
        <strain evidence="2">Thoroughbred</strain>
    </source>
</reference>
<reference evidence="2 3" key="1">
    <citation type="journal article" date="2009" name="Science">
        <title>Genome sequence, comparative analysis, and population genetics of the domestic horse.</title>
        <authorList>
            <consortium name="Broad Institute Genome Sequencing Platform"/>
            <consortium name="Broad Institute Whole Genome Assembly Team"/>
            <person name="Wade C.M."/>
            <person name="Giulotto E."/>
            <person name="Sigurdsson S."/>
            <person name="Zoli M."/>
            <person name="Gnerre S."/>
            <person name="Imsland F."/>
            <person name="Lear T.L."/>
            <person name="Adelson D.L."/>
            <person name="Bailey E."/>
            <person name="Bellone R.R."/>
            <person name="Bloecker H."/>
            <person name="Distl O."/>
            <person name="Edgar R.C."/>
            <person name="Garber M."/>
            <person name="Leeb T."/>
            <person name="Mauceli E."/>
            <person name="MacLeod J.N."/>
            <person name="Penedo M.C.T."/>
            <person name="Raison J.M."/>
            <person name="Sharpe T."/>
            <person name="Vogel J."/>
            <person name="Andersson L."/>
            <person name="Antczak D.F."/>
            <person name="Biagi T."/>
            <person name="Binns M.M."/>
            <person name="Chowdhary B.P."/>
            <person name="Coleman S.J."/>
            <person name="Della Valle G."/>
            <person name="Fryc S."/>
            <person name="Guerin G."/>
            <person name="Hasegawa T."/>
            <person name="Hill E.W."/>
            <person name="Jurka J."/>
            <person name="Kiialainen A."/>
            <person name="Lindgren G."/>
            <person name="Liu J."/>
            <person name="Magnani E."/>
            <person name="Mickelson J.R."/>
            <person name="Murray J."/>
            <person name="Nergadze S.G."/>
            <person name="Onofrio R."/>
            <person name="Pedroni S."/>
            <person name="Piras M.F."/>
            <person name="Raudsepp T."/>
            <person name="Rocchi M."/>
            <person name="Roeed K.H."/>
            <person name="Ryder O.A."/>
            <person name="Searle S."/>
            <person name="Skow L."/>
            <person name="Swinburne J.E."/>
            <person name="Syvaenen A.C."/>
            <person name="Tozaki T."/>
            <person name="Valberg S.J."/>
            <person name="Vaudin M."/>
            <person name="White J.R."/>
            <person name="Zody M.C."/>
            <person name="Lander E.S."/>
            <person name="Lindblad-Toh K."/>
        </authorList>
    </citation>
    <scope>NUCLEOTIDE SEQUENCE [LARGE SCALE GENOMIC DNA]</scope>
    <source>
        <strain evidence="2 3">Thoroughbred</strain>
    </source>
</reference>
<dbReference type="GO" id="GO:0030136">
    <property type="term" value="C:clathrin-coated vesicle"/>
    <property type="evidence" value="ECO:0000318"/>
    <property type="project" value="GO_Central"/>
</dbReference>
<dbReference type="VGNC" id="VGNC:18703">
    <property type="gene designation" value="HAX1"/>
</dbReference>
<dbReference type="GO" id="GO:0043066">
    <property type="term" value="P:negative regulation of apoptotic process"/>
    <property type="evidence" value="ECO:0000318"/>
    <property type="project" value="GO_Central"/>
</dbReference>
<keyword evidence="3" id="KW-1185">Reference proteome</keyword>
<sequence length="404" mass="45522">MGCPLATLSVPYSIKLSRCLIGLRWSNQENRLRRQVITGKWKFGPPTTRTGNRWGKEKACRIWEDCPPRLPAAARLAYRHFTTVSGSQACFPAAGSDRLLSFRQRRAGLPPGVNGPQVGFKGSSPNTGMSLFDLFRGFFGFSRPRSYRDPFFGGMTRDEDEEDEEEEEEGATWGSRFEGPQPPEEFGFGFSFSPGGGMRFHDNFGFDDLVRDFNNIFSEMGAWTLPSRPPELPGPESETPGERRQEGRTLRDSMLKYPDSHQPRIFGGVLESDVRTESAKPAPDWGSQRPPRRFDDMWPVTPHSRAKEDNDLDSQVSQEGLGPVLQPQPKSYFKSISVTKITKPDGTVEERRTVVDSEGRTETTVTHQEADGNPRDDPESPTPPALDDTFSFLDLFLGRWFRSR</sequence>
<evidence type="ECO:0000313" key="2">
    <source>
        <dbReference type="Ensembl" id="ENSECAP00000022792.4"/>
    </source>
</evidence>
<dbReference type="GO" id="GO:0045944">
    <property type="term" value="P:positive regulation of transcription by RNA polymerase II"/>
    <property type="evidence" value="ECO:0007669"/>
    <property type="project" value="Ensembl"/>
</dbReference>
<protein>
    <submittedName>
        <fullName evidence="2">HCLS1 associated protein X-1</fullName>
    </submittedName>
</protein>
<dbReference type="STRING" id="9796.ENSECAP00000022792"/>
<dbReference type="InParanoid" id="F6S7Z8"/>
<dbReference type="GO" id="GO:0035591">
    <property type="term" value="F:signaling adaptor activity"/>
    <property type="evidence" value="ECO:0007669"/>
    <property type="project" value="Ensembl"/>
</dbReference>
<dbReference type="GO" id="GO:0005759">
    <property type="term" value="C:mitochondrial matrix"/>
    <property type="evidence" value="ECO:0007669"/>
    <property type="project" value="Ensembl"/>
</dbReference>
<name>F6S7Z8_HORSE</name>
<dbReference type="PANTHER" id="PTHR14938">
    <property type="entry name" value="HCLS1-ASSOCIATED PROTEIN X-1"/>
    <property type="match status" value="1"/>
</dbReference>
<dbReference type="Proteomes" id="UP000002281">
    <property type="component" value="Chromosome 5"/>
</dbReference>
<dbReference type="GO" id="GO:0015629">
    <property type="term" value="C:actin cytoskeleton"/>
    <property type="evidence" value="ECO:0000318"/>
    <property type="project" value="GO_Central"/>
</dbReference>
<dbReference type="InterPro" id="IPR017248">
    <property type="entry name" value="HAX-1"/>
</dbReference>
<feature type="compositionally biased region" description="Basic and acidic residues" evidence="1">
    <location>
        <begin position="240"/>
        <end position="262"/>
    </location>
</feature>
<dbReference type="GeneTree" id="ENSGT00390000018324"/>
<reference evidence="2" key="3">
    <citation type="submission" date="2025-09" db="UniProtKB">
        <authorList>
            <consortium name="Ensembl"/>
        </authorList>
    </citation>
    <scope>IDENTIFICATION</scope>
    <source>
        <strain evidence="2">Thoroughbred</strain>
    </source>
</reference>
<dbReference type="GO" id="GO:0038158">
    <property type="term" value="P:granulocyte colony-stimulating factor signaling pathway"/>
    <property type="evidence" value="ECO:0007669"/>
    <property type="project" value="Ensembl"/>
</dbReference>
<gene>
    <name evidence="2 4" type="primary">HAX1</name>
</gene>
<dbReference type="GO" id="GO:0030833">
    <property type="term" value="P:regulation of actin filament polymerization"/>
    <property type="evidence" value="ECO:0000318"/>
    <property type="project" value="GO_Central"/>
</dbReference>
<dbReference type="FunCoup" id="F6S7Z8">
    <property type="interactions" value="1242"/>
</dbReference>
<dbReference type="HOGENOM" id="CLU_086695_0_0_1"/>
<dbReference type="GO" id="GO:0051897">
    <property type="term" value="P:positive regulation of phosphatidylinositol 3-kinase/protein kinase B signal transduction"/>
    <property type="evidence" value="ECO:0007669"/>
    <property type="project" value="Ensembl"/>
</dbReference>
<dbReference type="GO" id="GO:0005741">
    <property type="term" value="C:mitochondrial outer membrane"/>
    <property type="evidence" value="ECO:0007669"/>
    <property type="project" value="Ensembl"/>
</dbReference>
<feature type="region of interest" description="Disordered" evidence="1">
    <location>
        <begin position="153"/>
        <end position="180"/>
    </location>
</feature>
<proteinExistence type="predicted"/>
<dbReference type="GO" id="GO:0016529">
    <property type="term" value="C:sarcoplasmic reticulum"/>
    <property type="evidence" value="ECO:0000318"/>
    <property type="project" value="GO_Central"/>
</dbReference>
<dbReference type="GO" id="GO:0030027">
    <property type="term" value="C:lamellipodium"/>
    <property type="evidence" value="ECO:0007669"/>
    <property type="project" value="Ensembl"/>
</dbReference>
<dbReference type="GO" id="GO:0005758">
    <property type="term" value="C:mitochondrial intermembrane space"/>
    <property type="evidence" value="ECO:0007669"/>
    <property type="project" value="Ensembl"/>
</dbReference>
<accession>F6S7Z8</accession>
<dbReference type="PANTHER" id="PTHR14938:SF2">
    <property type="entry name" value="HCLS1-ASSOCIATED PROTEIN X-1"/>
    <property type="match status" value="1"/>
</dbReference>
<dbReference type="GO" id="GO:0030854">
    <property type="term" value="P:positive regulation of granulocyte differentiation"/>
    <property type="evidence" value="ECO:0007669"/>
    <property type="project" value="Ensembl"/>
</dbReference>
<evidence type="ECO:0000256" key="1">
    <source>
        <dbReference type="SAM" id="MobiDB-lite"/>
    </source>
</evidence>
<dbReference type="GO" id="GO:0005739">
    <property type="term" value="C:mitochondrion"/>
    <property type="evidence" value="ECO:0000318"/>
    <property type="project" value="GO_Central"/>
</dbReference>
<dbReference type="Bgee" id="ENSECAG00000027002">
    <property type="expression patterns" value="Expressed in gluteus medius and 23 other cell types or tissues"/>
</dbReference>
<dbReference type="Ensembl" id="ENSECAT00000028882.4">
    <property type="protein sequence ID" value="ENSECAP00000022792.4"/>
    <property type="gene ID" value="ENSECAG00000027002.4"/>
</dbReference>
<feature type="compositionally biased region" description="Acidic residues" evidence="1">
    <location>
        <begin position="158"/>
        <end position="170"/>
    </location>
</feature>
<dbReference type="PaxDb" id="9796-ENSECAP00000022792"/>
<dbReference type="GO" id="GO:0016324">
    <property type="term" value="C:apical plasma membrane"/>
    <property type="evidence" value="ECO:0000318"/>
    <property type="project" value="GO_Central"/>
</dbReference>